<dbReference type="InterPro" id="IPR013249">
    <property type="entry name" value="RNA_pol_sigma70_r4_t2"/>
</dbReference>
<dbReference type="AlphaFoldDB" id="A0A8H9M7E8"/>
<reference evidence="3" key="1">
    <citation type="journal article" date="2019" name="Int. J. Syst. Evol. Microbiol.">
        <title>The Global Catalogue of Microorganisms (GCM) 10K type strain sequencing project: providing services to taxonomists for standard genome sequencing and annotation.</title>
        <authorList>
            <consortium name="The Broad Institute Genomics Platform"/>
            <consortium name="The Broad Institute Genome Sequencing Center for Infectious Disease"/>
            <person name="Wu L."/>
            <person name="Ma J."/>
        </authorList>
    </citation>
    <scope>NUCLEOTIDE SEQUENCE [LARGE SCALE GENOMIC DNA]</scope>
    <source>
        <strain evidence="3">KCTC 42083</strain>
    </source>
</reference>
<name>A0A8H9M7E8_9BURK</name>
<dbReference type="Pfam" id="PF08281">
    <property type="entry name" value="Sigma70_r4_2"/>
    <property type="match status" value="1"/>
</dbReference>
<dbReference type="EMBL" id="BMZN01000002">
    <property type="protein sequence ID" value="GHC45535.1"/>
    <property type="molecule type" value="Genomic_DNA"/>
</dbReference>
<dbReference type="CDD" id="cd06171">
    <property type="entry name" value="Sigma70_r4"/>
    <property type="match status" value="1"/>
</dbReference>
<accession>A0A8H9M7E8</accession>
<organism evidence="2 3">
    <name type="scientific">Alcaligenes pakistanensis</name>
    <dbReference type="NCBI Taxonomy" id="1482717"/>
    <lineage>
        <taxon>Bacteria</taxon>
        <taxon>Pseudomonadati</taxon>
        <taxon>Pseudomonadota</taxon>
        <taxon>Betaproteobacteria</taxon>
        <taxon>Burkholderiales</taxon>
        <taxon>Alcaligenaceae</taxon>
        <taxon>Alcaligenes</taxon>
    </lineage>
</organism>
<proteinExistence type="predicted"/>
<feature type="domain" description="RNA polymerase sigma factor 70 region 4 type 2" evidence="1">
    <location>
        <begin position="33"/>
        <end position="83"/>
    </location>
</feature>
<gene>
    <name evidence="2" type="ORF">GCM10010096_16200</name>
</gene>
<protein>
    <recommendedName>
        <fullName evidence="1">RNA polymerase sigma factor 70 region 4 type 2 domain-containing protein</fullName>
    </recommendedName>
</protein>
<dbReference type="InterPro" id="IPR036388">
    <property type="entry name" value="WH-like_DNA-bd_sf"/>
</dbReference>
<dbReference type="InterPro" id="IPR013324">
    <property type="entry name" value="RNA_pol_sigma_r3/r4-like"/>
</dbReference>
<evidence type="ECO:0000259" key="1">
    <source>
        <dbReference type="Pfam" id="PF08281"/>
    </source>
</evidence>
<evidence type="ECO:0000313" key="3">
    <source>
        <dbReference type="Proteomes" id="UP000608923"/>
    </source>
</evidence>
<dbReference type="GO" id="GO:0006352">
    <property type="term" value="P:DNA-templated transcription initiation"/>
    <property type="evidence" value="ECO:0007669"/>
    <property type="project" value="InterPro"/>
</dbReference>
<sequence>MLKSFYRNGLRFCLRMLRGTSAAHAPVEPGARMLAMIEALPRRRREAFVLHRFEGLNYKEIAAQMGTSPRVVEQYVRMAMLACRHNPAAINRVDGAVPRPAGSYV</sequence>
<evidence type="ECO:0000313" key="2">
    <source>
        <dbReference type="EMBL" id="GHC45535.1"/>
    </source>
</evidence>
<dbReference type="GO" id="GO:0016987">
    <property type="term" value="F:sigma factor activity"/>
    <property type="evidence" value="ECO:0007669"/>
    <property type="project" value="InterPro"/>
</dbReference>
<comment type="caution">
    <text evidence="2">The sequence shown here is derived from an EMBL/GenBank/DDBJ whole genome shotgun (WGS) entry which is preliminary data.</text>
</comment>
<dbReference type="GO" id="GO:0003677">
    <property type="term" value="F:DNA binding"/>
    <property type="evidence" value="ECO:0007669"/>
    <property type="project" value="InterPro"/>
</dbReference>
<dbReference type="SUPFAM" id="SSF88659">
    <property type="entry name" value="Sigma3 and sigma4 domains of RNA polymerase sigma factors"/>
    <property type="match status" value="1"/>
</dbReference>
<dbReference type="RefSeq" id="WP_189392028.1">
    <property type="nucleotide sequence ID" value="NZ_BMZN01000002.1"/>
</dbReference>
<keyword evidence="3" id="KW-1185">Reference proteome</keyword>
<dbReference type="Gene3D" id="1.10.10.10">
    <property type="entry name" value="Winged helix-like DNA-binding domain superfamily/Winged helix DNA-binding domain"/>
    <property type="match status" value="1"/>
</dbReference>
<dbReference type="Proteomes" id="UP000608923">
    <property type="component" value="Unassembled WGS sequence"/>
</dbReference>